<name>A0A0E9PL25_ANGAN</name>
<reference evidence="1" key="2">
    <citation type="journal article" date="2015" name="Fish Shellfish Immunol.">
        <title>Early steps in the European eel (Anguilla anguilla)-Vibrio vulnificus interaction in the gills: Role of the RtxA13 toxin.</title>
        <authorList>
            <person name="Callol A."/>
            <person name="Pajuelo D."/>
            <person name="Ebbesson L."/>
            <person name="Teles M."/>
            <person name="MacKenzie S."/>
            <person name="Amaro C."/>
        </authorList>
    </citation>
    <scope>NUCLEOTIDE SEQUENCE</scope>
</reference>
<reference evidence="1" key="1">
    <citation type="submission" date="2014-11" db="EMBL/GenBank/DDBJ databases">
        <authorList>
            <person name="Amaro Gonzalez C."/>
        </authorList>
    </citation>
    <scope>NUCLEOTIDE SEQUENCE</scope>
</reference>
<dbReference type="AlphaFoldDB" id="A0A0E9PL25"/>
<accession>A0A0E9PL25</accession>
<organism evidence="1">
    <name type="scientific">Anguilla anguilla</name>
    <name type="common">European freshwater eel</name>
    <name type="synonym">Muraena anguilla</name>
    <dbReference type="NCBI Taxonomy" id="7936"/>
    <lineage>
        <taxon>Eukaryota</taxon>
        <taxon>Metazoa</taxon>
        <taxon>Chordata</taxon>
        <taxon>Craniata</taxon>
        <taxon>Vertebrata</taxon>
        <taxon>Euteleostomi</taxon>
        <taxon>Actinopterygii</taxon>
        <taxon>Neopterygii</taxon>
        <taxon>Teleostei</taxon>
        <taxon>Anguilliformes</taxon>
        <taxon>Anguillidae</taxon>
        <taxon>Anguilla</taxon>
    </lineage>
</organism>
<sequence length="29" mass="3239">MNSEVYRNILSAQGQPHASKLIGRLLTLQ</sequence>
<protein>
    <submittedName>
        <fullName evidence="1">Uncharacterized protein</fullName>
    </submittedName>
</protein>
<evidence type="ECO:0000313" key="1">
    <source>
        <dbReference type="EMBL" id="JAH04538.1"/>
    </source>
</evidence>
<proteinExistence type="predicted"/>
<dbReference type="EMBL" id="GBXM01104039">
    <property type="protein sequence ID" value="JAH04538.1"/>
    <property type="molecule type" value="Transcribed_RNA"/>
</dbReference>